<dbReference type="AlphaFoldDB" id="A0A8E2EKX0"/>
<name>A0A8E2EKX0_9PEZI</name>
<protein>
    <recommendedName>
        <fullName evidence="1">LYC1 C-terminal domain-containing protein</fullName>
    </recommendedName>
</protein>
<dbReference type="SUPFAM" id="SSF55729">
    <property type="entry name" value="Acyl-CoA N-acyltransferases (Nat)"/>
    <property type="match status" value="1"/>
</dbReference>
<evidence type="ECO:0000313" key="2">
    <source>
        <dbReference type="EMBL" id="OCK85962.1"/>
    </source>
</evidence>
<sequence length="401" mass="44834">MSSPLPNLPSSTSPTLALAHPTPSELLSQCKRNGVAWRGALSLEAYLRREEVLSSQSLTKDGGITFWILIDTSETSSSRTVLAGCETYRKKALVAREGKVEDIISHGIGSVFCAPELRRRGYAARMMQELGRALEGWQTEKEGKECLFSVLYSDIGKEFYAAHGWEPFNSAHISVPASKNISISPSDLPTVRPLYEKDLEPLCQADESLVRASLSARPRTSNTAVALIPDIDTIRWHHAREDFVGQELHKKSPQIKGAMVGSEPGKRVWCYWTRMWYNNNPAESKGNTLHILRLVIEDEKLSDWEGSGTNHVNGAGSMKHEDSIAALLVMAWQQAKEWNMEEVEAWNPTSAMVNAARRLDPEAVVVDRDKESIASLRWFPKHEGCIAEKIDWIGNEKYGWC</sequence>
<dbReference type="PANTHER" id="PTHR34815:SF4">
    <property type="entry name" value="N-ACETYLTRANSFERASE DOMAIN-CONTAINING PROTEIN"/>
    <property type="match status" value="1"/>
</dbReference>
<gene>
    <name evidence="2" type="ORF">K432DRAFT_285790</name>
</gene>
<dbReference type="InterPro" id="IPR016181">
    <property type="entry name" value="Acyl_CoA_acyltransferase"/>
</dbReference>
<dbReference type="InterPro" id="IPR055100">
    <property type="entry name" value="GNAT_LYC1-like"/>
</dbReference>
<dbReference type="InterPro" id="IPR053013">
    <property type="entry name" value="LAT"/>
</dbReference>
<dbReference type="EMBL" id="KV744811">
    <property type="protein sequence ID" value="OCK85962.1"/>
    <property type="molecule type" value="Genomic_DNA"/>
</dbReference>
<dbReference type="Proteomes" id="UP000250266">
    <property type="component" value="Unassembled WGS sequence"/>
</dbReference>
<keyword evidence="3" id="KW-1185">Reference proteome</keyword>
<evidence type="ECO:0000259" key="1">
    <source>
        <dbReference type="Pfam" id="PF22998"/>
    </source>
</evidence>
<accession>A0A8E2EKX0</accession>
<dbReference type="Pfam" id="PF22998">
    <property type="entry name" value="GNAT_LYC1-like"/>
    <property type="match status" value="1"/>
</dbReference>
<dbReference type="Gene3D" id="3.40.630.30">
    <property type="match status" value="1"/>
</dbReference>
<proteinExistence type="predicted"/>
<dbReference type="PANTHER" id="PTHR34815">
    <property type="entry name" value="LYSINE ACETYLTRANSFERASE"/>
    <property type="match status" value="1"/>
</dbReference>
<evidence type="ECO:0000313" key="3">
    <source>
        <dbReference type="Proteomes" id="UP000250266"/>
    </source>
</evidence>
<reference evidence="2 3" key="1">
    <citation type="journal article" date="2016" name="Nat. Commun.">
        <title>Ectomycorrhizal ecology is imprinted in the genome of the dominant symbiotic fungus Cenococcum geophilum.</title>
        <authorList>
            <consortium name="DOE Joint Genome Institute"/>
            <person name="Peter M."/>
            <person name="Kohler A."/>
            <person name="Ohm R.A."/>
            <person name="Kuo A."/>
            <person name="Krutzmann J."/>
            <person name="Morin E."/>
            <person name="Arend M."/>
            <person name="Barry K.W."/>
            <person name="Binder M."/>
            <person name="Choi C."/>
            <person name="Clum A."/>
            <person name="Copeland A."/>
            <person name="Grisel N."/>
            <person name="Haridas S."/>
            <person name="Kipfer T."/>
            <person name="LaButti K."/>
            <person name="Lindquist E."/>
            <person name="Lipzen A."/>
            <person name="Maire R."/>
            <person name="Meier B."/>
            <person name="Mihaltcheva S."/>
            <person name="Molinier V."/>
            <person name="Murat C."/>
            <person name="Poggeler S."/>
            <person name="Quandt C.A."/>
            <person name="Sperisen C."/>
            <person name="Tritt A."/>
            <person name="Tisserant E."/>
            <person name="Crous P.W."/>
            <person name="Henrissat B."/>
            <person name="Nehls U."/>
            <person name="Egli S."/>
            <person name="Spatafora J.W."/>
            <person name="Grigoriev I.V."/>
            <person name="Martin F.M."/>
        </authorList>
    </citation>
    <scope>NUCLEOTIDE SEQUENCE [LARGE SCALE GENOMIC DNA]</scope>
    <source>
        <strain evidence="2 3">CBS 459.81</strain>
    </source>
</reference>
<feature type="domain" description="LYC1 C-terminal" evidence="1">
    <location>
        <begin position="172"/>
        <end position="401"/>
    </location>
</feature>
<organism evidence="2 3">
    <name type="scientific">Lepidopterella palustris CBS 459.81</name>
    <dbReference type="NCBI Taxonomy" id="1314670"/>
    <lineage>
        <taxon>Eukaryota</taxon>
        <taxon>Fungi</taxon>
        <taxon>Dikarya</taxon>
        <taxon>Ascomycota</taxon>
        <taxon>Pezizomycotina</taxon>
        <taxon>Dothideomycetes</taxon>
        <taxon>Pleosporomycetidae</taxon>
        <taxon>Mytilinidiales</taxon>
        <taxon>Argynnaceae</taxon>
        <taxon>Lepidopterella</taxon>
    </lineage>
</organism>
<dbReference type="OrthoDB" id="2020070at2759"/>